<dbReference type="Pfam" id="PF00950">
    <property type="entry name" value="ABC-3"/>
    <property type="match status" value="1"/>
</dbReference>
<dbReference type="InterPro" id="IPR037294">
    <property type="entry name" value="ABC_BtuC-like"/>
</dbReference>
<gene>
    <name evidence="7" type="ORF">DRJ33_07060</name>
</gene>
<organism evidence="7 8">
    <name type="scientific">Thermoproteota archaeon</name>
    <dbReference type="NCBI Taxonomy" id="2056631"/>
    <lineage>
        <taxon>Archaea</taxon>
        <taxon>Thermoproteota</taxon>
    </lineage>
</organism>
<evidence type="ECO:0000256" key="4">
    <source>
        <dbReference type="ARBA" id="ARBA00022989"/>
    </source>
</evidence>
<feature type="transmembrane region" description="Helical" evidence="6">
    <location>
        <begin position="183"/>
        <end position="200"/>
    </location>
</feature>
<dbReference type="Gene3D" id="1.10.3470.10">
    <property type="entry name" value="ABC transporter involved in vitamin B12 uptake, BtuC"/>
    <property type="match status" value="1"/>
</dbReference>
<keyword evidence="4 6" id="KW-1133">Transmembrane helix</keyword>
<evidence type="ECO:0000256" key="2">
    <source>
        <dbReference type="ARBA" id="ARBA00008034"/>
    </source>
</evidence>
<feature type="transmembrane region" description="Helical" evidence="6">
    <location>
        <begin position="40"/>
        <end position="59"/>
    </location>
</feature>
<evidence type="ECO:0000256" key="5">
    <source>
        <dbReference type="ARBA" id="ARBA00023136"/>
    </source>
</evidence>
<feature type="transmembrane region" description="Helical" evidence="6">
    <location>
        <begin position="12"/>
        <end position="35"/>
    </location>
</feature>
<feature type="transmembrane region" description="Helical" evidence="6">
    <location>
        <begin position="229"/>
        <end position="247"/>
    </location>
</feature>
<dbReference type="PANTHER" id="PTHR30477">
    <property type="entry name" value="ABC-TRANSPORTER METAL-BINDING PROTEIN"/>
    <property type="match status" value="1"/>
</dbReference>
<comment type="subcellular location">
    <subcellularLocation>
        <location evidence="1">Membrane</location>
        <topology evidence="1">Multi-pass membrane protein</topology>
    </subcellularLocation>
</comment>
<dbReference type="PANTHER" id="PTHR30477:SF21">
    <property type="entry name" value="ABC-3 PROTEIN"/>
    <property type="match status" value="1"/>
</dbReference>
<protein>
    <submittedName>
        <fullName evidence="7">ABC transporter permease</fullName>
    </submittedName>
</protein>
<feature type="transmembrane region" description="Helical" evidence="6">
    <location>
        <begin position="99"/>
        <end position="119"/>
    </location>
</feature>
<sequence length="277" mass="29578">MYMLEILLHPFVQRAIIAILLTSLAAALVGTFMVFRGLSFLVSGVAHAALGGAALGIFLETSGLAPFIDPLLGALLFGILVALITGVAGEAGVSGRMEVAIGVSFAFAMSIAVFFMFYIPPERVPQIWGYLIGDLLLLTEKDILLLFTACFTLAIIVVLFHREFVYVSFDMDALIAQGVNAKVYHYLMLITMAIAIIVATKAIGAILVYAILVAPAAVAVEWGKSVNQVMLLVFILALTSQMLGLISSFQWNFSPSAVAGIVAATIYLITLAKKKAK</sequence>
<evidence type="ECO:0000313" key="8">
    <source>
        <dbReference type="Proteomes" id="UP000272051"/>
    </source>
</evidence>
<reference evidence="7 8" key="1">
    <citation type="submission" date="2018-06" db="EMBL/GenBank/DDBJ databases">
        <title>Extensive metabolic versatility and redundancy in microbially diverse, dynamic hydrothermal sediments.</title>
        <authorList>
            <person name="Dombrowski N."/>
            <person name="Teske A."/>
            <person name="Baker B.J."/>
        </authorList>
    </citation>
    <scope>NUCLEOTIDE SEQUENCE [LARGE SCALE GENOMIC DNA]</scope>
    <source>
        <strain evidence="7">B34_G17</strain>
    </source>
</reference>
<evidence type="ECO:0000256" key="6">
    <source>
        <dbReference type="SAM" id="Phobius"/>
    </source>
</evidence>
<dbReference type="Proteomes" id="UP000272051">
    <property type="component" value="Unassembled WGS sequence"/>
</dbReference>
<name>A0A497ETU8_9CREN</name>
<evidence type="ECO:0000256" key="3">
    <source>
        <dbReference type="ARBA" id="ARBA00022692"/>
    </source>
</evidence>
<dbReference type="AlphaFoldDB" id="A0A497ETU8"/>
<feature type="transmembrane region" description="Helical" evidence="6">
    <location>
        <begin position="143"/>
        <end position="162"/>
    </location>
</feature>
<evidence type="ECO:0000313" key="7">
    <source>
        <dbReference type="EMBL" id="RLE50814.1"/>
    </source>
</evidence>
<feature type="transmembrane region" description="Helical" evidence="6">
    <location>
        <begin position="253"/>
        <end position="272"/>
    </location>
</feature>
<evidence type="ECO:0000256" key="1">
    <source>
        <dbReference type="ARBA" id="ARBA00004141"/>
    </source>
</evidence>
<comment type="caution">
    <text evidence="7">The sequence shown here is derived from an EMBL/GenBank/DDBJ whole genome shotgun (WGS) entry which is preliminary data.</text>
</comment>
<feature type="transmembrane region" description="Helical" evidence="6">
    <location>
        <begin position="71"/>
        <end position="92"/>
    </location>
</feature>
<accession>A0A497ETU8</accession>
<dbReference type="InterPro" id="IPR001626">
    <property type="entry name" value="ABC_TroCD"/>
</dbReference>
<proteinExistence type="inferred from homology"/>
<dbReference type="GO" id="GO:0043190">
    <property type="term" value="C:ATP-binding cassette (ABC) transporter complex"/>
    <property type="evidence" value="ECO:0007669"/>
    <property type="project" value="InterPro"/>
</dbReference>
<dbReference type="GO" id="GO:0055085">
    <property type="term" value="P:transmembrane transport"/>
    <property type="evidence" value="ECO:0007669"/>
    <property type="project" value="InterPro"/>
</dbReference>
<feature type="transmembrane region" description="Helical" evidence="6">
    <location>
        <begin position="206"/>
        <end position="222"/>
    </location>
</feature>
<dbReference type="EMBL" id="QMQX01000154">
    <property type="protein sequence ID" value="RLE50814.1"/>
    <property type="molecule type" value="Genomic_DNA"/>
</dbReference>
<keyword evidence="5 6" id="KW-0472">Membrane</keyword>
<keyword evidence="3 6" id="KW-0812">Transmembrane</keyword>
<dbReference type="SUPFAM" id="SSF81345">
    <property type="entry name" value="ABC transporter involved in vitamin B12 uptake, BtuC"/>
    <property type="match status" value="1"/>
</dbReference>
<comment type="similarity">
    <text evidence="2">Belongs to the ABC-3 integral membrane protein family.</text>
</comment>